<sequence length="376" mass="41069">MTPPRPVRLAMVGGGLDAFIGAVHRHAARLDGRYDLVAGALSSTPEKSRASGAALGLSPERVYGSWQELVQGERHRPDGAEVLSIVTPNHLHYPVALAAVQARYHVICDKPLVHTLEQAQALADAAQRAGTVFAVTYNYSGYPLIRQAREMVQTGQLGELRKVVVEYHQGWLATEQHSKQAVWRTDPRLSGPAGVLGDLGTHAEQLMRFVTGLEIDELIAELTHFLPGRALDDDATALLRFRNGARGVLTVSQIEIGRENDLRLSVFGTQGSLHWRQEDPNRLLWDRLDAPQQVLTRGGPGLGQAAASVTRLPSGHPEAFIEAFATLYTAVADDILAREQGQVRPPDYPTVREGLEGVKFVDRALKSAASGRWVKF</sequence>
<dbReference type="Pfam" id="PF22725">
    <property type="entry name" value="GFO_IDH_MocA_C3"/>
    <property type="match status" value="1"/>
</dbReference>
<dbReference type="SUPFAM" id="SSF51735">
    <property type="entry name" value="NAD(P)-binding Rossmann-fold domains"/>
    <property type="match status" value="1"/>
</dbReference>
<dbReference type="EMBL" id="FNZA01000010">
    <property type="protein sequence ID" value="SEJ53706.1"/>
    <property type="molecule type" value="Genomic_DNA"/>
</dbReference>
<feature type="domain" description="Gfo/Idh/MocA-like oxidoreductase N-terminal" evidence="1">
    <location>
        <begin position="8"/>
        <end position="137"/>
    </location>
</feature>
<dbReference type="Proteomes" id="UP000199223">
    <property type="component" value="Unassembled WGS sequence"/>
</dbReference>
<organism evidence="3 4">
    <name type="scientific">Deinococcus reticulitermitis</name>
    <dbReference type="NCBI Taxonomy" id="856736"/>
    <lineage>
        <taxon>Bacteria</taxon>
        <taxon>Thermotogati</taxon>
        <taxon>Deinococcota</taxon>
        <taxon>Deinococci</taxon>
        <taxon>Deinococcales</taxon>
        <taxon>Deinococcaceae</taxon>
        <taxon>Deinococcus</taxon>
    </lineage>
</organism>
<dbReference type="PANTHER" id="PTHR43708:SF3">
    <property type="entry name" value="OXIDOREDUCTASE"/>
    <property type="match status" value="1"/>
</dbReference>
<gene>
    <name evidence="3" type="ORF">SAMN04488058_11033</name>
</gene>
<proteinExistence type="predicted"/>
<dbReference type="STRING" id="856736.SAMN04488058_11033"/>
<dbReference type="PANTHER" id="PTHR43708">
    <property type="entry name" value="CONSERVED EXPRESSED OXIDOREDUCTASE (EUROFUNG)"/>
    <property type="match status" value="1"/>
</dbReference>
<name>A0A1H6ZM01_9DEIO</name>
<evidence type="ECO:0000259" key="1">
    <source>
        <dbReference type="Pfam" id="PF01408"/>
    </source>
</evidence>
<dbReference type="Pfam" id="PF01408">
    <property type="entry name" value="GFO_IDH_MocA"/>
    <property type="match status" value="1"/>
</dbReference>
<accession>A0A1H6ZM01</accession>
<dbReference type="InterPro" id="IPR036291">
    <property type="entry name" value="NAD(P)-bd_dom_sf"/>
</dbReference>
<keyword evidence="4" id="KW-1185">Reference proteome</keyword>
<dbReference type="RefSeq" id="WP_092264748.1">
    <property type="nucleotide sequence ID" value="NZ_FNZA01000010.1"/>
</dbReference>
<dbReference type="InterPro" id="IPR051317">
    <property type="entry name" value="Gfo/Idh/MocA_oxidoreduct"/>
</dbReference>
<dbReference type="InterPro" id="IPR055170">
    <property type="entry name" value="GFO_IDH_MocA-like_dom"/>
</dbReference>
<dbReference type="SUPFAM" id="SSF55347">
    <property type="entry name" value="Glyceraldehyde-3-phosphate dehydrogenase-like, C-terminal domain"/>
    <property type="match status" value="1"/>
</dbReference>
<dbReference type="GO" id="GO:0000166">
    <property type="term" value="F:nucleotide binding"/>
    <property type="evidence" value="ECO:0007669"/>
    <property type="project" value="InterPro"/>
</dbReference>
<reference evidence="4" key="1">
    <citation type="submission" date="2016-10" db="EMBL/GenBank/DDBJ databases">
        <authorList>
            <person name="Varghese N."/>
            <person name="Submissions S."/>
        </authorList>
    </citation>
    <scope>NUCLEOTIDE SEQUENCE [LARGE SCALE GENOMIC DNA]</scope>
    <source>
        <strain evidence="4">CGMCC 1.10218</strain>
    </source>
</reference>
<dbReference type="Gene3D" id="3.40.50.720">
    <property type="entry name" value="NAD(P)-binding Rossmann-like Domain"/>
    <property type="match status" value="1"/>
</dbReference>
<dbReference type="OrthoDB" id="9783105at2"/>
<dbReference type="Gene3D" id="3.30.360.10">
    <property type="entry name" value="Dihydrodipicolinate Reductase, domain 2"/>
    <property type="match status" value="1"/>
</dbReference>
<evidence type="ECO:0000259" key="2">
    <source>
        <dbReference type="Pfam" id="PF22725"/>
    </source>
</evidence>
<dbReference type="AlphaFoldDB" id="A0A1H6ZM01"/>
<evidence type="ECO:0000313" key="4">
    <source>
        <dbReference type="Proteomes" id="UP000199223"/>
    </source>
</evidence>
<evidence type="ECO:0000313" key="3">
    <source>
        <dbReference type="EMBL" id="SEJ53706.1"/>
    </source>
</evidence>
<dbReference type="InterPro" id="IPR000683">
    <property type="entry name" value="Gfo/Idh/MocA-like_OxRdtase_N"/>
</dbReference>
<feature type="domain" description="GFO/IDH/MocA-like oxidoreductase" evidence="2">
    <location>
        <begin position="145"/>
        <end position="273"/>
    </location>
</feature>
<protein>
    <submittedName>
        <fullName evidence="3">Predicted dehydrogenase</fullName>
    </submittedName>
</protein>